<dbReference type="OrthoDB" id="5986631at2759"/>
<evidence type="ECO:0000313" key="3">
    <source>
        <dbReference type="Proteomes" id="UP000887567"/>
    </source>
</evidence>
<keyword evidence="1" id="KW-0175">Coiled coil</keyword>
<dbReference type="GO" id="GO:0015631">
    <property type="term" value="F:tubulin binding"/>
    <property type="evidence" value="ECO:0007669"/>
    <property type="project" value="TreeGrafter"/>
</dbReference>
<feature type="coiled-coil region" evidence="1">
    <location>
        <begin position="109"/>
        <end position="187"/>
    </location>
</feature>
<accession>A0A913WTB6</accession>
<dbReference type="GO" id="GO:0031110">
    <property type="term" value="P:regulation of microtubule polymerization or depolymerization"/>
    <property type="evidence" value="ECO:0007669"/>
    <property type="project" value="InterPro"/>
</dbReference>
<dbReference type="Pfam" id="PF00836">
    <property type="entry name" value="Stathmin"/>
    <property type="match status" value="1"/>
</dbReference>
<organism evidence="2 3">
    <name type="scientific">Exaiptasia diaphana</name>
    <name type="common">Tropical sea anemone</name>
    <name type="synonym">Aiptasia pulchella</name>
    <dbReference type="NCBI Taxonomy" id="2652724"/>
    <lineage>
        <taxon>Eukaryota</taxon>
        <taxon>Metazoa</taxon>
        <taxon>Cnidaria</taxon>
        <taxon>Anthozoa</taxon>
        <taxon>Hexacorallia</taxon>
        <taxon>Actiniaria</taxon>
        <taxon>Aiptasiidae</taxon>
        <taxon>Exaiptasia</taxon>
    </lineage>
</organism>
<keyword evidence="3" id="KW-1185">Reference proteome</keyword>
<reference evidence="2" key="1">
    <citation type="submission" date="2022-11" db="UniProtKB">
        <authorList>
            <consortium name="EnsemblMetazoa"/>
        </authorList>
    </citation>
    <scope>IDENTIFICATION</scope>
</reference>
<protein>
    <submittedName>
        <fullName evidence="2">Uncharacterized protein</fullName>
    </submittedName>
</protein>
<dbReference type="PANTHER" id="PTHR10104:SF1">
    <property type="entry name" value="STATHMIN, ISOFORM D"/>
    <property type="match status" value="1"/>
</dbReference>
<dbReference type="KEGG" id="epa:110232925"/>
<evidence type="ECO:0000256" key="1">
    <source>
        <dbReference type="SAM" id="Coils"/>
    </source>
</evidence>
<dbReference type="AlphaFoldDB" id="A0A913WTB6"/>
<dbReference type="Proteomes" id="UP000887567">
    <property type="component" value="Unplaced"/>
</dbReference>
<evidence type="ECO:0000313" key="2">
    <source>
        <dbReference type="EnsemblMetazoa" id="XP_020893813.1"/>
    </source>
</evidence>
<dbReference type="GeneID" id="110232925"/>
<sequence length="292" mass="33833">MASDVQMQGEKPKAVAFEVWFRPVVENARTPNFSPLRGDKNVSKEYLMKKLKEAEIRKKKLTLHSLAKLAAKQQYIQKVRASADQQGKIAEAKLKSKMETYGENKNAIEKALHTRLNAKEERIKDVKAKNQALIDSQCKEIEEKIQNKLVQSEEKTEALRQALKDKLQAHDQKLKEAKNVVQEKVEMHSKITEEKLQKKIKISTEKRQTYIESLKERVHDQNVTAEQKKQIHEEECALIQQLYEEKLQSKMVKYGENRTALLKAKQDQLHAHNCLVKEKCISAKQRKLAQRG</sequence>
<dbReference type="SUPFAM" id="SSF101494">
    <property type="entry name" value="Stathmin"/>
    <property type="match status" value="1"/>
</dbReference>
<dbReference type="EnsemblMetazoa" id="XM_021038154.2">
    <property type="protein sequence ID" value="XP_020893813.1"/>
    <property type="gene ID" value="LOC110232925"/>
</dbReference>
<dbReference type="GO" id="GO:0005737">
    <property type="term" value="C:cytoplasm"/>
    <property type="evidence" value="ECO:0007669"/>
    <property type="project" value="TreeGrafter"/>
</dbReference>
<dbReference type="GO" id="GO:0043005">
    <property type="term" value="C:neuron projection"/>
    <property type="evidence" value="ECO:0007669"/>
    <property type="project" value="TreeGrafter"/>
</dbReference>
<dbReference type="OMA" id="CNFSKTT"/>
<dbReference type="InterPro" id="IPR036002">
    <property type="entry name" value="Stathmin_sf"/>
</dbReference>
<dbReference type="PANTHER" id="PTHR10104">
    <property type="entry name" value="STATHMIN"/>
    <property type="match status" value="1"/>
</dbReference>
<dbReference type="PROSITE" id="PS51663">
    <property type="entry name" value="STATHMIN_3"/>
    <property type="match status" value="1"/>
</dbReference>
<dbReference type="InterPro" id="IPR000956">
    <property type="entry name" value="Stathmin_fam"/>
</dbReference>
<name>A0A913WTB6_EXADI</name>
<proteinExistence type="predicted"/>
<dbReference type="RefSeq" id="XP_020893813.1">
    <property type="nucleotide sequence ID" value="XM_021038154.2"/>
</dbReference>
<dbReference type="GO" id="GO:0007019">
    <property type="term" value="P:microtubule depolymerization"/>
    <property type="evidence" value="ECO:0007669"/>
    <property type="project" value="TreeGrafter"/>
</dbReference>
<dbReference type="GO" id="GO:0031175">
    <property type="term" value="P:neuron projection development"/>
    <property type="evidence" value="ECO:0007669"/>
    <property type="project" value="TreeGrafter"/>
</dbReference>
<dbReference type="Gene3D" id="6.10.280.30">
    <property type="match status" value="2"/>
</dbReference>